<dbReference type="GO" id="GO:0005576">
    <property type="term" value="C:extracellular region"/>
    <property type="evidence" value="ECO:0007669"/>
    <property type="project" value="UniProtKB-SubCell"/>
</dbReference>
<dbReference type="CDD" id="cd11377">
    <property type="entry name" value="Pro-peptidase_S53"/>
    <property type="match status" value="1"/>
</dbReference>
<dbReference type="GO" id="GO:0006508">
    <property type="term" value="P:proteolysis"/>
    <property type="evidence" value="ECO:0007669"/>
    <property type="project" value="UniProtKB-KW"/>
</dbReference>
<evidence type="ECO:0000256" key="8">
    <source>
        <dbReference type="ARBA" id="ARBA00023145"/>
    </source>
</evidence>
<dbReference type="PANTHER" id="PTHR14218:SF15">
    <property type="entry name" value="TRIPEPTIDYL-PEPTIDASE 1"/>
    <property type="match status" value="1"/>
</dbReference>
<evidence type="ECO:0000313" key="13">
    <source>
        <dbReference type="Proteomes" id="UP000775547"/>
    </source>
</evidence>
<protein>
    <recommendedName>
        <fullName evidence="11">Peptidase S53 domain-containing protein</fullName>
    </recommendedName>
</protein>
<proteinExistence type="predicted"/>
<comment type="cofactor">
    <cofactor evidence="1">
        <name>Ca(2+)</name>
        <dbReference type="ChEBI" id="CHEBI:29108"/>
    </cofactor>
</comment>
<feature type="domain" description="Peptidase S53" evidence="11">
    <location>
        <begin position="228"/>
        <end position="490"/>
    </location>
</feature>
<dbReference type="GO" id="GO:0046872">
    <property type="term" value="F:metal ion binding"/>
    <property type="evidence" value="ECO:0007669"/>
    <property type="project" value="UniProtKB-KW"/>
</dbReference>
<dbReference type="GO" id="GO:0008240">
    <property type="term" value="F:tripeptidyl-peptidase activity"/>
    <property type="evidence" value="ECO:0007669"/>
    <property type="project" value="TreeGrafter"/>
</dbReference>
<evidence type="ECO:0000256" key="2">
    <source>
        <dbReference type="ARBA" id="ARBA00004239"/>
    </source>
</evidence>
<dbReference type="Gene3D" id="3.40.50.200">
    <property type="entry name" value="Peptidase S8/S53 domain"/>
    <property type="match status" value="1"/>
</dbReference>
<dbReference type="InterPro" id="IPR030400">
    <property type="entry name" value="Sedolisin_dom"/>
</dbReference>
<evidence type="ECO:0000259" key="11">
    <source>
        <dbReference type="PROSITE" id="PS51695"/>
    </source>
</evidence>
<evidence type="ECO:0000256" key="9">
    <source>
        <dbReference type="PROSITE-ProRule" id="PRU01032"/>
    </source>
</evidence>
<dbReference type="PANTHER" id="PTHR14218">
    <property type="entry name" value="PROTEASE S8 TRIPEPTIDYL PEPTIDASE I CLN2"/>
    <property type="match status" value="1"/>
</dbReference>
<evidence type="ECO:0000256" key="5">
    <source>
        <dbReference type="ARBA" id="ARBA00022801"/>
    </source>
</evidence>
<evidence type="ECO:0000256" key="3">
    <source>
        <dbReference type="ARBA" id="ARBA00022670"/>
    </source>
</evidence>
<keyword evidence="7" id="KW-0106">Calcium</keyword>
<dbReference type="EMBL" id="JABCKV010000001">
    <property type="protein sequence ID" value="KAG5648771.1"/>
    <property type="molecule type" value="Genomic_DNA"/>
</dbReference>
<evidence type="ECO:0000256" key="4">
    <source>
        <dbReference type="ARBA" id="ARBA00022723"/>
    </source>
</evidence>
<evidence type="ECO:0000256" key="10">
    <source>
        <dbReference type="SAM" id="SignalP"/>
    </source>
</evidence>
<keyword evidence="4" id="KW-0479">Metal-binding</keyword>
<dbReference type="AlphaFoldDB" id="A0A9P7GF19"/>
<dbReference type="SUPFAM" id="SSF52743">
    <property type="entry name" value="Subtilisin-like"/>
    <property type="match status" value="1"/>
</dbReference>
<dbReference type="SUPFAM" id="SSF54897">
    <property type="entry name" value="Protease propeptides/inhibitors"/>
    <property type="match status" value="1"/>
</dbReference>
<dbReference type="GO" id="GO:0004252">
    <property type="term" value="F:serine-type endopeptidase activity"/>
    <property type="evidence" value="ECO:0007669"/>
    <property type="project" value="InterPro"/>
</dbReference>
<dbReference type="InterPro" id="IPR015366">
    <property type="entry name" value="S53_propep"/>
</dbReference>
<dbReference type="Proteomes" id="UP000775547">
    <property type="component" value="Unassembled WGS sequence"/>
</dbReference>
<dbReference type="SMART" id="SM00944">
    <property type="entry name" value="Pro-kuma_activ"/>
    <property type="match status" value="1"/>
</dbReference>
<keyword evidence="5" id="KW-0378">Hydrolase</keyword>
<reference evidence="12" key="1">
    <citation type="submission" date="2020-07" db="EMBL/GenBank/DDBJ databases">
        <authorList>
            <person name="Nieuwenhuis M."/>
            <person name="Van De Peppel L.J.J."/>
        </authorList>
    </citation>
    <scope>NUCLEOTIDE SEQUENCE</scope>
    <source>
        <strain evidence="12">AP01</strain>
        <tissue evidence="12">Mycelium</tissue>
    </source>
</reference>
<comment type="caution">
    <text evidence="9">Lacks conserved residue(s) required for the propagation of feature annotation.</text>
</comment>
<organism evidence="12 13">
    <name type="scientific">Asterophora parasitica</name>
    <dbReference type="NCBI Taxonomy" id="117018"/>
    <lineage>
        <taxon>Eukaryota</taxon>
        <taxon>Fungi</taxon>
        <taxon>Dikarya</taxon>
        <taxon>Basidiomycota</taxon>
        <taxon>Agaricomycotina</taxon>
        <taxon>Agaricomycetes</taxon>
        <taxon>Agaricomycetidae</taxon>
        <taxon>Agaricales</taxon>
        <taxon>Tricholomatineae</taxon>
        <taxon>Lyophyllaceae</taxon>
        <taxon>Asterophora</taxon>
    </lineage>
</organism>
<dbReference type="Pfam" id="PF09286">
    <property type="entry name" value="Pro-kuma_activ"/>
    <property type="match status" value="1"/>
</dbReference>
<dbReference type="CDD" id="cd04056">
    <property type="entry name" value="Peptidases_S53"/>
    <property type="match status" value="1"/>
</dbReference>
<evidence type="ECO:0000256" key="7">
    <source>
        <dbReference type="ARBA" id="ARBA00022837"/>
    </source>
</evidence>
<sequence length="490" mass="54042">MQALCRRLLSVLFVASLGLAAPSPGAHKVKETVNPPRGWVKDGIPSSDHTIVLRIGLPQPNFSVLENHLYEVSDPDHPRYGAHLSKEEVESLIAPHPESINVVDEWLDAHGITEDNFVRSPAKDWVTLTIPIHLAEKMLDTKYNVWKNANTGEQIVRTTHYSLPEKLHEHIEVVQPTTMFAQFKAMRSTISWPDETEEISVAQFKGPTTTTTKPPASVVPVDASCNTTITLKCLQQLYNFVDYKPTAKGNSIGITGYLEEFANIQDLQSFYADQRPEALGSTFKFVSVKGGLNNQTLEESGAEAALDVQYAFGLAYPIPGTFYSTAGRPPFKPDLVTPDNTNEPYANWLDYVLYHPNPPLSISTSYGDDEQTVPESYARRTCASFAQLGARGVSLLFSSGDWGVGDNNPDPATHECYTNDGKNKARFIPLFPASVTSVGGTVHYPEEAVSRFFSGGGFSDYFPRPLYQQLAVGNYVNSLPKGIYKGLYNP</sequence>
<comment type="subcellular location">
    <subcellularLocation>
        <location evidence="2">Secreted</location>
        <location evidence="2">Extracellular space</location>
    </subcellularLocation>
</comment>
<comment type="caution">
    <text evidence="12">The sequence shown here is derived from an EMBL/GenBank/DDBJ whole genome shotgun (WGS) entry which is preliminary data.</text>
</comment>
<reference evidence="12" key="2">
    <citation type="submission" date="2021-10" db="EMBL/GenBank/DDBJ databases">
        <title>Phylogenomics reveals ancestral predisposition of the termite-cultivated fungus Termitomyces towards a domesticated lifestyle.</title>
        <authorList>
            <person name="Auxier B."/>
            <person name="Grum-Grzhimaylo A."/>
            <person name="Cardenas M.E."/>
            <person name="Lodge J.D."/>
            <person name="Laessoe T."/>
            <person name="Pedersen O."/>
            <person name="Smith M.E."/>
            <person name="Kuyper T.W."/>
            <person name="Franco-Molano E.A."/>
            <person name="Baroni T.J."/>
            <person name="Aanen D.K."/>
        </authorList>
    </citation>
    <scope>NUCLEOTIDE SEQUENCE</scope>
    <source>
        <strain evidence="12">AP01</strain>
        <tissue evidence="12">Mycelium</tissue>
    </source>
</reference>
<dbReference type="PROSITE" id="PS51695">
    <property type="entry name" value="SEDOLISIN"/>
    <property type="match status" value="1"/>
</dbReference>
<keyword evidence="8" id="KW-0865">Zymogen</keyword>
<evidence type="ECO:0000256" key="6">
    <source>
        <dbReference type="ARBA" id="ARBA00022825"/>
    </source>
</evidence>
<evidence type="ECO:0000256" key="1">
    <source>
        <dbReference type="ARBA" id="ARBA00001913"/>
    </source>
</evidence>
<name>A0A9P7GF19_9AGAR</name>
<dbReference type="OrthoDB" id="409122at2759"/>
<accession>A0A9P7GF19</accession>
<keyword evidence="13" id="KW-1185">Reference proteome</keyword>
<dbReference type="InterPro" id="IPR036852">
    <property type="entry name" value="Peptidase_S8/S53_dom_sf"/>
</dbReference>
<keyword evidence="3" id="KW-0645">Protease</keyword>
<gene>
    <name evidence="12" type="ORF">DXG03_000120</name>
</gene>
<dbReference type="InterPro" id="IPR050819">
    <property type="entry name" value="Tripeptidyl-peptidase_I"/>
</dbReference>
<keyword evidence="10" id="KW-0732">Signal</keyword>
<evidence type="ECO:0000313" key="12">
    <source>
        <dbReference type="EMBL" id="KAG5648771.1"/>
    </source>
</evidence>
<feature type="chain" id="PRO_5040278212" description="Peptidase S53 domain-containing protein" evidence="10">
    <location>
        <begin position="21"/>
        <end position="490"/>
    </location>
</feature>
<feature type="signal peptide" evidence="10">
    <location>
        <begin position="1"/>
        <end position="20"/>
    </location>
</feature>
<keyword evidence="6" id="KW-0720">Serine protease</keyword>